<keyword evidence="2" id="KW-0378">Hydrolase</keyword>
<dbReference type="KEGG" id="pbv:AR543_19005"/>
<gene>
    <name evidence="4" type="ORF">AR543_19005</name>
</gene>
<evidence type="ECO:0000256" key="2">
    <source>
        <dbReference type="ARBA" id="ARBA00022801"/>
    </source>
</evidence>
<evidence type="ECO:0000259" key="3">
    <source>
        <dbReference type="Pfam" id="PF07687"/>
    </source>
</evidence>
<dbReference type="Pfam" id="PF01546">
    <property type="entry name" value="Peptidase_M20"/>
    <property type="match status" value="1"/>
</dbReference>
<keyword evidence="5" id="KW-1185">Reference proteome</keyword>
<dbReference type="RefSeq" id="WP_060535994.1">
    <property type="nucleotide sequence ID" value="NZ_CP013023.1"/>
</dbReference>
<organism evidence="4 5">
    <name type="scientific">Paenibacillus bovis</name>
    <dbReference type="NCBI Taxonomy" id="1616788"/>
    <lineage>
        <taxon>Bacteria</taxon>
        <taxon>Bacillati</taxon>
        <taxon>Bacillota</taxon>
        <taxon>Bacilli</taxon>
        <taxon>Bacillales</taxon>
        <taxon>Paenibacillaceae</taxon>
        <taxon>Paenibacillus</taxon>
    </lineage>
</organism>
<dbReference type="PANTHER" id="PTHR43808">
    <property type="entry name" value="ACETYLORNITHINE DEACETYLASE"/>
    <property type="match status" value="1"/>
</dbReference>
<evidence type="ECO:0000313" key="4">
    <source>
        <dbReference type="EMBL" id="ANF97901.1"/>
    </source>
</evidence>
<proteinExistence type="predicted"/>
<dbReference type="InterPro" id="IPR002933">
    <property type="entry name" value="Peptidase_M20"/>
</dbReference>
<dbReference type="SUPFAM" id="SSF55031">
    <property type="entry name" value="Bacterial exopeptidase dimerisation domain"/>
    <property type="match status" value="1"/>
</dbReference>
<evidence type="ECO:0000256" key="1">
    <source>
        <dbReference type="ARBA" id="ARBA00022723"/>
    </source>
</evidence>
<dbReference type="Gene3D" id="3.30.70.360">
    <property type="match status" value="1"/>
</dbReference>
<feature type="domain" description="Peptidase M20 dimerisation" evidence="3">
    <location>
        <begin position="203"/>
        <end position="299"/>
    </location>
</feature>
<reference evidence="4 5" key="2">
    <citation type="journal article" date="2016" name="Int. J. Syst. Evol. Microbiol.">
        <title>Paenibacillus bovis sp. nov., isolated from raw yak (Bos grunniens) milk.</title>
        <authorList>
            <person name="Gao C."/>
            <person name="Han J."/>
            <person name="Liu Z."/>
            <person name="Xu X."/>
            <person name="Hang F."/>
            <person name="Wu Z."/>
        </authorList>
    </citation>
    <scope>NUCLEOTIDE SEQUENCE [LARGE SCALE GENOMIC DNA]</scope>
    <source>
        <strain evidence="4 5">BD3526</strain>
    </source>
</reference>
<dbReference type="Proteomes" id="UP000078148">
    <property type="component" value="Chromosome"/>
</dbReference>
<evidence type="ECO:0000313" key="5">
    <source>
        <dbReference type="Proteomes" id="UP000078148"/>
    </source>
</evidence>
<accession>A0A172ZJU1</accession>
<dbReference type="InterPro" id="IPR050072">
    <property type="entry name" value="Peptidase_M20A"/>
</dbReference>
<dbReference type="GO" id="GO:0046872">
    <property type="term" value="F:metal ion binding"/>
    <property type="evidence" value="ECO:0007669"/>
    <property type="project" value="UniProtKB-KW"/>
</dbReference>
<dbReference type="STRING" id="1616788.AR543_19005"/>
<dbReference type="AlphaFoldDB" id="A0A172ZJU1"/>
<dbReference type="SUPFAM" id="SSF53187">
    <property type="entry name" value="Zn-dependent exopeptidases"/>
    <property type="match status" value="1"/>
</dbReference>
<dbReference type="Gene3D" id="3.40.630.10">
    <property type="entry name" value="Zn peptidases"/>
    <property type="match status" value="1"/>
</dbReference>
<dbReference type="OrthoDB" id="9783294at2"/>
<name>A0A172ZJU1_9BACL</name>
<dbReference type="InterPro" id="IPR011650">
    <property type="entry name" value="Peptidase_M20_dimer"/>
</dbReference>
<dbReference type="InterPro" id="IPR036264">
    <property type="entry name" value="Bact_exopeptidase_dim_dom"/>
</dbReference>
<dbReference type="PANTHER" id="PTHR43808:SF17">
    <property type="entry name" value="PEPTIDASE M20"/>
    <property type="match status" value="1"/>
</dbReference>
<dbReference type="Pfam" id="PF07687">
    <property type="entry name" value="M20_dimer"/>
    <property type="match status" value="1"/>
</dbReference>
<dbReference type="EMBL" id="CP013023">
    <property type="protein sequence ID" value="ANF97901.1"/>
    <property type="molecule type" value="Genomic_DNA"/>
</dbReference>
<reference evidence="5" key="1">
    <citation type="submission" date="2015-10" db="EMBL/GenBank/DDBJ databases">
        <title>Genome of Paenibacillus bovis sp. nov.</title>
        <authorList>
            <person name="Wu Z."/>
            <person name="Gao C."/>
            <person name="Liu Z."/>
            <person name="Zheng H."/>
        </authorList>
    </citation>
    <scope>NUCLEOTIDE SEQUENCE [LARGE SCALE GENOMIC DNA]</scope>
    <source>
        <strain evidence="5">BD3526</strain>
    </source>
</reference>
<protein>
    <submittedName>
        <fullName evidence="4">Peptidase M20</fullName>
    </submittedName>
</protein>
<sequence length="420" mass="44373">MSGQTNRPVISRQVEQIYEQLMTDGQVQAGLEFLKQDHDRTIEEQIQLTEIEAPTFAEAVKGEAYRRKLEEYGIQNVTVDQTGNVFGVRPGSGSGPNLVVCAHLDTVFPAGTDVKAKHRDGRIYAPGIADDGRGLAAVLTIARALQHTGIHTVGNLIIGATVGEEGLGDLRGVKALFAGRSDIDGFISVEPGEPEKITYLAAGSKRYRVTFHGTGGHSFADFGIPNPVHALGRAIAGISEIRTPTEPKTTFSVGVVEGGTSVNTIAENASLLLDMRSNSAEALAELEQQALSIIHQAAEAENSRWNRDNELTVQLELVGDRPAGEQSADAAIVQAAAAANRSMGLEPELEDASSTDSNVAISLGIPAVTLGGGGEYGGMHTLEEYFDPAGAYRGAQYVFLVMLGLLGVEGVTQPLLTSKG</sequence>
<dbReference type="GO" id="GO:0016787">
    <property type="term" value="F:hydrolase activity"/>
    <property type="evidence" value="ECO:0007669"/>
    <property type="project" value="UniProtKB-KW"/>
</dbReference>
<keyword evidence="1" id="KW-0479">Metal-binding</keyword>